<name>A0AAD7CJL6_9AGAR</name>
<feature type="region of interest" description="Disordered" evidence="1">
    <location>
        <begin position="1"/>
        <end position="86"/>
    </location>
</feature>
<reference evidence="2" key="1">
    <citation type="submission" date="2023-03" db="EMBL/GenBank/DDBJ databases">
        <title>Massive genome expansion in bonnet fungi (Mycena s.s.) driven by repeated elements and novel gene families across ecological guilds.</title>
        <authorList>
            <consortium name="Lawrence Berkeley National Laboratory"/>
            <person name="Harder C.B."/>
            <person name="Miyauchi S."/>
            <person name="Viragh M."/>
            <person name="Kuo A."/>
            <person name="Thoen E."/>
            <person name="Andreopoulos B."/>
            <person name="Lu D."/>
            <person name="Skrede I."/>
            <person name="Drula E."/>
            <person name="Henrissat B."/>
            <person name="Morin E."/>
            <person name="Kohler A."/>
            <person name="Barry K."/>
            <person name="LaButti K."/>
            <person name="Morin E."/>
            <person name="Salamov A."/>
            <person name="Lipzen A."/>
            <person name="Mereny Z."/>
            <person name="Hegedus B."/>
            <person name="Baldrian P."/>
            <person name="Stursova M."/>
            <person name="Weitz H."/>
            <person name="Taylor A."/>
            <person name="Grigoriev I.V."/>
            <person name="Nagy L.G."/>
            <person name="Martin F."/>
            <person name="Kauserud H."/>
        </authorList>
    </citation>
    <scope>NUCLEOTIDE SEQUENCE</scope>
    <source>
        <strain evidence="2">9284</strain>
    </source>
</reference>
<proteinExistence type="predicted"/>
<accession>A0AAD7CJL6</accession>
<dbReference type="EMBL" id="JARKIF010000001">
    <property type="protein sequence ID" value="KAJ7650462.1"/>
    <property type="molecule type" value="Genomic_DNA"/>
</dbReference>
<sequence>MAMGQSAVGDLSISTSSCRTHPASSQSRLDDIQRQMASLPRTEAEQLEQQAMRRAGSGPSSTQYSRSRPSSPSPFSRPLATPDPPVAAPRMHYGRVWLGPVLQYGRAPAGQPGCARNALRVIGIHRELAVRGNIHCELVVRGVNAGLGLGWVAGIVWAANILTSMGLCCCQHTVQRLCTQNALWAHAGRPAKQWSFGGGLIELGPAFYTQMLLFGPRRTWPPRKLSLRTPSRWGMLVQLSVQGLGRPPSAPHLFQGDLILGPSLLAARAPSLIDLEIGYIDQLQGCMTSQDSVPLGREEKEDAAREMLTGFKKDLTMALPCFQSLVTLDLGQPAARDPVREEEARPLCGEWFAACPSLKKITFFNGAHCRIAE</sequence>
<feature type="compositionally biased region" description="Polar residues" evidence="1">
    <location>
        <begin position="12"/>
        <end position="27"/>
    </location>
</feature>
<feature type="compositionally biased region" description="Low complexity" evidence="1">
    <location>
        <begin position="59"/>
        <end position="78"/>
    </location>
</feature>
<evidence type="ECO:0000313" key="2">
    <source>
        <dbReference type="EMBL" id="KAJ7650462.1"/>
    </source>
</evidence>
<dbReference type="AlphaFoldDB" id="A0AAD7CJL6"/>
<organism evidence="2 3">
    <name type="scientific">Roridomyces roridus</name>
    <dbReference type="NCBI Taxonomy" id="1738132"/>
    <lineage>
        <taxon>Eukaryota</taxon>
        <taxon>Fungi</taxon>
        <taxon>Dikarya</taxon>
        <taxon>Basidiomycota</taxon>
        <taxon>Agaricomycotina</taxon>
        <taxon>Agaricomycetes</taxon>
        <taxon>Agaricomycetidae</taxon>
        <taxon>Agaricales</taxon>
        <taxon>Marasmiineae</taxon>
        <taxon>Mycenaceae</taxon>
        <taxon>Roridomyces</taxon>
    </lineage>
</organism>
<gene>
    <name evidence="2" type="ORF">FB45DRAFT_859223</name>
</gene>
<keyword evidence="3" id="KW-1185">Reference proteome</keyword>
<evidence type="ECO:0000313" key="3">
    <source>
        <dbReference type="Proteomes" id="UP001221142"/>
    </source>
</evidence>
<protein>
    <submittedName>
        <fullName evidence="2">Uncharacterized protein</fullName>
    </submittedName>
</protein>
<dbReference type="Proteomes" id="UP001221142">
    <property type="component" value="Unassembled WGS sequence"/>
</dbReference>
<evidence type="ECO:0000256" key="1">
    <source>
        <dbReference type="SAM" id="MobiDB-lite"/>
    </source>
</evidence>
<comment type="caution">
    <text evidence="2">The sequence shown here is derived from an EMBL/GenBank/DDBJ whole genome shotgun (WGS) entry which is preliminary data.</text>
</comment>